<feature type="repeat" description="WD" evidence="6">
    <location>
        <begin position="642"/>
        <end position="683"/>
    </location>
</feature>
<dbReference type="Proteomes" id="UP000275078">
    <property type="component" value="Unassembled WGS sequence"/>
</dbReference>
<dbReference type="AlphaFoldDB" id="A0A3N4IN64"/>
<dbReference type="OrthoDB" id="5414888at2759"/>
<feature type="domain" description="U3 small nucleolar RNA-associated protein 13 C-terminal" evidence="7">
    <location>
        <begin position="695"/>
        <end position="846"/>
    </location>
</feature>
<dbReference type="InterPro" id="IPR015943">
    <property type="entry name" value="WD40/YVTN_repeat-like_dom_sf"/>
</dbReference>
<gene>
    <name evidence="8" type="ORF">BJ508DRAFT_412011</name>
</gene>
<dbReference type="SUPFAM" id="SSF50978">
    <property type="entry name" value="WD40 repeat-like"/>
    <property type="match status" value="2"/>
</dbReference>
<reference evidence="8 9" key="1">
    <citation type="journal article" date="2018" name="Nat. Ecol. Evol.">
        <title>Pezizomycetes genomes reveal the molecular basis of ectomycorrhizal truffle lifestyle.</title>
        <authorList>
            <person name="Murat C."/>
            <person name="Payen T."/>
            <person name="Noel B."/>
            <person name="Kuo A."/>
            <person name="Morin E."/>
            <person name="Chen J."/>
            <person name="Kohler A."/>
            <person name="Krizsan K."/>
            <person name="Balestrini R."/>
            <person name="Da Silva C."/>
            <person name="Montanini B."/>
            <person name="Hainaut M."/>
            <person name="Levati E."/>
            <person name="Barry K.W."/>
            <person name="Belfiori B."/>
            <person name="Cichocki N."/>
            <person name="Clum A."/>
            <person name="Dockter R.B."/>
            <person name="Fauchery L."/>
            <person name="Guy J."/>
            <person name="Iotti M."/>
            <person name="Le Tacon F."/>
            <person name="Lindquist E.A."/>
            <person name="Lipzen A."/>
            <person name="Malagnac F."/>
            <person name="Mello A."/>
            <person name="Molinier V."/>
            <person name="Miyauchi S."/>
            <person name="Poulain J."/>
            <person name="Riccioni C."/>
            <person name="Rubini A."/>
            <person name="Sitrit Y."/>
            <person name="Splivallo R."/>
            <person name="Traeger S."/>
            <person name="Wang M."/>
            <person name="Zifcakova L."/>
            <person name="Wipf D."/>
            <person name="Zambonelli A."/>
            <person name="Paolocci F."/>
            <person name="Nowrousian M."/>
            <person name="Ottonello S."/>
            <person name="Baldrian P."/>
            <person name="Spatafora J.W."/>
            <person name="Henrissat B."/>
            <person name="Nagy L.G."/>
            <person name="Aury J.M."/>
            <person name="Wincker P."/>
            <person name="Grigoriev I.V."/>
            <person name="Bonfante P."/>
            <person name="Martin F.M."/>
        </authorList>
    </citation>
    <scope>NUCLEOTIDE SEQUENCE [LARGE SCALE GENOMIC DNA]</scope>
    <source>
        <strain evidence="8 9">RN42</strain>
    </source>
</reference>
<dbReference type="GO" id="GO:0000472">
    <property type="term" value="P:endonucleolytic cleavage to generate mature 5'-end of SSU-rRNA from (SSU-rRNA, 5.8S rRNA, LSU-rRNA)"/>
    <property type="evidence" value="ECO:0007669"/>
    <property type="project" value="TreeGrafter"/>
</dbReference>
<dbReference type="EMBL" id="ML119653">
    <property type="protein sequence ID" value="RPA85631.1"/>
    <property type="molecule type" value="Genomic_DNA"/>
</dbReference>
<name>A0A3N4IN64_ASCIM</name>
<dbReference type="FunFam" id="2.130.10.10:FF:001009">
    <property type="entry name" value="Small nucleolar ribonucleoprotein complex subunit, putative"/>
    <property type="match status" value="1"/>
</dbReference>
<feature type="repeat" description="WD" evidence="6">
    <location>
        <begin position="399"/>
        <end position="430"/>
    </location>
</feature>
<evidence type="ECO:0000256" key="5">
    <source>
        <dbReference type="ARBA" id="ARBA00037338"/>
    </source>
</evidence>
<dbReference type="GO" id="GO:0034511">
    <property type="term" value="F:U3 snoRNA binding"/>
    <property type="evidence" value="ECO:0007669"/>
    <property type="project" value="TreeGrafter"/>
</dbReference>
<dbReference type="PROSITE" id="PS00678">
    <property type="entry name" value="WD_REPEATS_1"/>
    <property type="match status" value="4"/>
</dbReference>
<evidence type="ECO:0000256" key="1">
    <source>
        <dbReference type="ARBA" id="ARBA00004604"/>
    </source>
</evidence>
<dbReference type="GO" id="GO:0032040">
    <property type="term" value="C:small-subunit processome"/>
    <property type="evidence" value="ECO:0007669"/>
    <property type="project" value="InterPro"/>
</dbReference>
<feature type="repeat" description="WD" evidence="6">
    <location>
        <begin position="207"/>
        <end position="248"/>
    </location>
</feature>
<comment type="subcellular location">
    <subcellularLocation>
        <location evidence="1">Nucleus</location>
        <location evidence="1">Nucleolus</location>
    </subcellularLocation>
</comment>
<protein>
    <submittedName>
        <fullName evidence="8">WD40 repeat-like protein</fullName>
    </submittedName>
</protein>
<comment type="function">
    <text evidence="5">Component of the ASTRA complex involved in chromatin remodeling.</text>
</comment>
<dbReference type="CDD" id="cd00200">
    <property type="entry name" value="WD40"/>
    <property type="match status" value="2"/>
</dbReference>
<dbReference type="STRING" id="1160509.A0A3N4IN64"/>
<dbReference type="Pfam" id="PF08625">
    <property type="entry name" value="Utp13"/>
    <property type="match status" value="1"/>
</dbReference>
<dbReference type="GO" id="GO:0030686">
    <property type="term" value="C:90S preribosome"/>
    <property type="evidence" value="ECO:0007669"/>
    <property type="project" value="TreeGrafter"/>
</dbReference>
<organism evidence="8 9">
    <name type="scientific">Ascobolus immersus RN42</name>
    <dbReference type="NCBI Taxonomy" id="1160509"/>
    <lineage>
        <taxon>Eukaryota</taxon>
        <taxon>Fungi</taxon>
        <taxon>Dikarya</taxon>
        <taxon>Ascomycota</taxon>
        <taxon>Pezizomycotina</taxon>
        <taxon>Pezizomycetes</taxon>
        <taxon>Pezizales</taxon>
        <taxon>Ascobolaceae</taxon>
        <taxon>Ascobolus</taxon>
    </lineage>
</organism>
<keyword evidence="3" id="KW-0677">Repeat</keyword>
<dbReference type="InterPro" id="IPR036322">
    <property type="entry name" value="WD40_repeat_dom_sf"/>
</dbReference>
<evidence type="ECO:0000256" key="2">
    <source>
        <dbReference type="ARBA" id="ARBA00022574"/>
    </source>
</evidence>
<dbReference type="PANTHER" id="PTHR19854">
    <property type="entry name" value="TRANSDUCIN BETA-LIKE 3"/>
    <property type="match status" value="1"/>
</dbReference>
<dbReference type="Gene3D" id="2.130.10.10">
    <property type="entry name" value="YVTN repeat-like/Quinoprotein amine dehydrogenase"/>
    <property type="match status" value="5"/>
</dbReference>
<dbReference type="Pfam" id="PF00400">
    <property type="entry name" value="WD40"/>
    <property type="match status" value="9"/>
</dbReference>
<evidence type="ECO:0000256" key="6">
    <source>
        <dbReference type="PROSITE-ProRule" id="PRU00221"/>
    </source>
</evidence>
<evidence type="ECO:0000259" key="7">
    <source>
        <dbReference type="Pfam" id="PF08625"/>
    </source>
</evidence>
<accession>A0A3N4IN64</accession>
<evidence type="ECO:0000313" key="9">
    <source>
        <dbReference type="Proteomes" id="UP000275078"/>
    </source>
</evidence>
<dbReference type="PRINTS" id="PR00320">
    <property type="entry name" value="GPROTEINBRPT"/>
</dbReference>
<dbReference type="InterPro" id="IPR020472">
    <property type="entry name" value="WD40_PAC1"/>
</dbReference>
<evidence type="ECO:0000256" key="4">
    <source>
        <dbReference type="ARBA" id="ARBA00023242"/>
    </source>
</evidence>
<dbReference type="PANTHER" id="PTHR19854:SF15">
    <property type="entry name" value="TRANSDUCIN BETA-LIKE PROTEIN 3"/>
    <property type="match status" value="1"/>
</dbReference>
<proteinExistence type="predicted"/>
<keyword evidence="4" id="KW-0539">Nucleus</keyword>
<dbReference type="InterPro" id="IPR019775">
    <property type="entry name" value="WD40_repeat_CS"/>
</dbReference>
<dbReference type="InterPro" id="IPR013934">
    <property type="entry name" value="Utp13_C"/>
</dbReference>
<dbReference type="PROSITE" id="PS50294">
    <property type="entry name" value="WD_REPEATS_REGION"/>
    <property type="match status" value="7"/>
</dbReference>
<dbReference type="GO" id="GO:0000480">
    <property type="term" value="P:endonucleolytic cleavage in 5'-ETS of tricistronic rRNA transcript (SSU-rRNA, 5.8S rRNA, LSU-rRNA)"/>
    <property type="evidence" value="ECO:0007669"/>
    <property type="project" value="TreeGrafter"/>
</dbReference>
<feature type="repeat" description="WD" evidence="6">
    <location>
        <begin position="184"/>
        <end position="206"/>
    </location>
</feature>
<keyword evidence="9" id="KW-1185">Reference proteome</keyword>
<dbReference type="PROSITE" id="PS50082">
    <property type="entry name" value="WD_REPEATS_2"/>
    <property type="match status" value="9"/>
</dbReference>
<keyword evidence="2 6" id="KW-0853">WD repeat</keyword>
<feature type="repeat" description="WD" evidence="6">
    <location>
        <begin position="113"/>
        <end position="154"/>
    </location>
</feature>
<sequence length="875" mass="96148">MTEEAPIQKKTQIKTSFKPAKTIQPFYTGGKVALDASGRLLATTLDDEVLITDFETGEELARIEGDEEAVTTFALSPQATHIAICSRSQTMRIYALNYTQDPPAVDPKLIRSTKAHAAPVIVAEIDPTGTLLATGGAEGLVKVWDIRGGFVTHNFKGHGGVVSALRFYAPQNAEGSEMVSGWRLASGADDTKIRVWDLNKRVCMAVLDSHVSVVRGLDWSEDGKVLASGSRDQVICLWDAKSWKLRNTIPALEELEVVGFLDRDALPAIPDLPEQVLYTGGQKNVLRLWNITSGQELTKDVTVIEKEAMGISEILYQKSQGQLLSVHNDQTLLLHSLTEAKGEAGSLTLPIVRQLSGHHDEIIDLQYVGPTEEVLALATNSEDIRLVSAGESFGDVAVLSGHEEIVICLDRDTSGYWLASGAKDNDARLWFVDPENKTFTNYAKFTGHAESVGAVALPRTHNSTAEVPPKFLLTGSQDRTIKLWDIPQKGSKKAPKAVWTRRAHDKDINAIDVSYDDSLFASASQDKTVRIWNLKDGEGVGMLKGHKRGVWSVKFAPSTVSGSVVGGEEGSKGGRLVVTGSGDKTVKLWSLTDFSCLKTFEGHTNSVLKTIWITEGLQVASSGGDGLVKVWDVRKGECTTTLDNHEDRVWALAPRKDDRVIVSGAGDSLITFWEDTTEETKLAQEAEEEALIEQEQALQNYMQVHDYRSAIALALTLDHPGKLLHIFTSVINTSPPEKGSLSGLLAVDEALSELSDSQIYRLLERIRDWNTNAKTATVAQRILHVLVKKYNMKRMLDLETSKEGKKGKGGMKAVVGAIEAYTERHYRRMEDLVEESYLMDYTLLQMEGLLADEEELVTKGRDVVVRDAEKDVVML</sequence>
<feature type="repeat" description="WD" evidence="6">
    <location>
        <begin position="501"/>
        <end position="542"/>
    </location>
</feature>
<feature type="repeat" description="WD" evidence="6">
    <location>
        <begin position="574"/>
        <end position="599"/>
    </location>
</feature>
<feature type="repeat" description="WD" evidence="6">
    <location>
        <begin position="445"/>
        <end position="486"/>
    </location>
</feature>
<dbReference type="InterPro" id="IPR001680">
    <property type="entry name" value="WD40_rpt"/>
</dbReference>
<feature type="repeat" description="WD" evidence="6">
    <location>
        <begin position="600"/>
        <end position="641"/>
    </location>
</feature>
<dbReference type="SMART" id="SM00320">
    <property type="entry name" value="WD40"/>
    <property type="match status" value="11"/>
</dbReference>
<evidence type="ECO:0000256" key="3">
    <source>
        <dbReference type="ARBA" id="ARBA00022737"/>
    </source>
</evidence>
<evidence type="ECO:0000313" key="8">
    <source>
        <dbReference type="EMBL" id="RPA85631.1"/>
    </source>
</evidence>